<evidence type="ECO:0000313" key="3">
    <source>
        <dbReference type="Proteomes" id="UP001596058"/>
    </source>
</evidence>
<evidence type="ECO:0008006" key="4">
    <source>
        <dbReference type="Google" id="ProtNLM"/>
    </source>
</evidence>
<comment type="caution">
    <text evidence="2">The sequence shown here is derived from an EMBL/GenBank/DDBJ whole genome shotgun (WGS) entry which is preliminary data.</text>
</comment>
<feature type="region of interest" description="Disordered" evidence="1">
    <location>
        <begin position="117"/>
        <end position="140"/>
    </location>
</feature>
<evidence type="ECO:0000256" key="1">
    <source>
        <dbReference type="SAM" id="MobiDB-lite"/>
    </source>
</evidence>
<reference evidence="3" key="1">
    <citation type="journal article" date="2019" name="Int. J. Syst. Evol. Microbiol.">
        <title>The Global Catalogue of Microorganisms (GCM) 10K type strain sequencing project: providing services to taxonomists for standard genome sequencing and annotation.</title>
        <authorList>
            <consortium name="The Broad Institute Genomics Platform"/>
            <consortium name="The Broad Institute Genome Sequencing Center for Infectious Disease"/>
            <person name="Wu L."/>
            <person name="Ma J."/>
        </authorList>
    </citation>
    <scope>NUCLEOTIDE SEQUENCE [LARGE SCALE GENOMIC DNA]</scope>
    <source>
        <strain evidence="3">CCUG 53903</strain>
    </source>
</reference>
<protein>
    <recommendedName>
        <fullName evidence="4">DUF4272 domain-containing protein</fullName>
    </recommendedName>
</protein>
<accession>A0ABW1DE75</accession>
<sequence length="361" mass="39325">MEYAVQVEIAPAAHAPELDALQCHGVDALLADGLNGVERLPFPDGGDVELIGFRIATHPRGAQLALVVETSTLALAEDGVRRLIESILERDEPLADWRVLRCAVELSKEAFQAGLDAAQAEPADEPAKSGKPSEEVKRPASRFNEARLTEMRAWLVAAAAGMKAFGPEDFGYRPDVPERGLTCEESATLAAGALMAATNILIDHVLDDAETLAAEDATAADDPGLMALHSLPPQYALRYDAGFARKFAIAVVSITARLTDDTWRHPACVAEQLALRLLIEEAKAVLELYELMDEDEAESVYERFTCSAFGDVDHEMLYDPELDGIDELPEAGFLRIAPLGFASWFAPFDQRGRVHPYLQDE</sequence>
<organism evidence="2 3">
    <name type="scientific">Nonomuraea insulae</name>
    <dbReference type="NCBI Taxonomy" id="1616787"/>
    <lineage>
        <taxon>Bacteria</taxon>
        <taxon>Bacillati</taxon>
        <taxon>Actinomycetota</taxon>
        <taxon>Actinomycetes</taxon>
        <taxon>Streptosporangiales</taxon>
        <taxon>Streptosporangiaceae</taxon>
        <taxon>Nonomuraea</taxon>
    </lineage>
</organism>
<name>A0ABW1DE75_9ACTN</name>
<keyword evidence="3" id="KW-1185">Reference proteome</keyword>
<gene>
    <name evidence="2" type="ORF">ACFPZ3_69735</name>
</gene>
<proteinExistence type="predicted"/>
<feature type="compositionally biased region" description="Basic and acidic residues" evidence="1">
    <location>
        <begin position="125"/>
        <end position="140"/>
    </location>
</feature>
<dbReference type="RefSeq" id="WP_379525289.1">
    <property type="nucleotide sequence ID" value="NZ_JBHSPA010000136.1"/>
</dbReference>
<dbReference type="EMBL" id="JBHSPA010000136">
    <property type="protein sequence ID" value="MFC5835882.1"/>
    <property type="molecule type" value="Genomic_DNA"/>
</dbReference>
<evidence type="ECO:0000313" key="2">
    <source>
        <dbReference type="EMBL" id="MFC5835882.1"/>
    </source>
</evidence>
<dbReference type="Proteomes" id="UP001596058">
    <property type="component" value="Unassembled WGS sequence"/>
</dbReference>